<evidence type="ECO:0000256" key="1">
    <source>
        <dbReference type="ARBA" id="ARBA00022676"/>
    </source>
</evidence>
<keyword evidence="5" id="KW-1185">Reference proteome</keyword>
<keyword evidence="1" id="KW-0328">Glycosyltransferase</keyword>
<dbReference type="GO" id="GO:0016757">
    <property type="term" value="F:glycosyltransferase activity"/>
    <property type="evidence" value="ECO:0007669"/>
    <property type="project" value="UniProtKB-KW"/>
</dbReference>
<organism evidence="4 5">
    <name type="scientific">Cymbomonas tetramitiformis</name>
    <dbReference type="NCBI Taxonomy" id="36881"/>
    <lineage>
        <taxon>Eukaryota</taxon>
        <taxon>Viridiplantae</taxon>
        <taxon>Chlorophyta</taxon>
        <taxon>Pyramimonadophyceae</taxon>
        <taxon>Pyramimonadales</taxon>
        <taxon>Pyramimonadaceae</taxon>
        <taxon>Cymbomonas</taxon>
    </lineage>
</organism>
<comment type="caution">
    <text evidence="4">The sequence shown here is derived from an EMBL/GenBank/DDBJ whole genome shotgun (WGS) entry which is preliminary data.</text>
</comment>
<evidence type="ECO:0000259" key="3">
    <source>
        <dbReference type="PROSITE" id="PS51659"/>
    </source>
</evidence>
<evidence type="ECO:0000256" key="2">
    <source>
        <dbReference type="ARBA" id="ARBA00022679"/>
    </source>
</evidence>
<protein>
    <recommendedName>
        <fullName evidence="3">GT23 domain-containing protein</fullName>
    </recommendedName>
</protein>
<evidence type="ECO:0000313" key="5">
    <source>
        <dbReference type="Proteomes" id="UP001190700"/>
    </source>
</evidence>
<dbReference type="InterPro" id="IPR027350">
    <property type="entry name" value="GT23_dom"/>
</dbReference>
<dbReference type="Proteomes" id="UP001190700">
    <property type="component" value="Unassembled WGS sequence"/>
</dbReference>
<sequence>MDVQEAAAPEWSHYTFSMLPWADEDIVQRSHQSSLGLGARRIGQRDCNPKKPGCLDFSESAKAAILDVSLLASTDFFIGTFSSNLSRLAYGLIEKAVSTRPTVDCPVFLRARHENTSQEGISAANTRGIVGSAQAVYAIPCALLQHLFCESKLGECMKEENALAVVDLISTLTAQMDEHALELQDTEAC</sequence>
<dbReference type="EMBL" id="LGRX02030785">
    <property type="protein sequence ID" value="KAK3245290.1"/>
    <property type="molecule type" value="Genomic_DNA"/>
</dbReference>
<dbReference type="AlphaFoldDB" id="A0AAE0EZZ8"/>
<proteinExistence type="predicted"/>
<reference evidence="4 5" key="1">
    <citation type="journal article" date="2015" name="Genome Biol. Evol.">
        <title>Comparative Genomics of a Bacterivorous Green Alga Reveals Evolutionary Causalities and Consequences of Phago-Mixotrophic Mode of Nutrition.</title>
        <authorList>
            <person name="Burns J.A."/>
            <person name="Paasch A."/>
            <person name="Narechania A."/>
            <person name="Kim E."/>
        </authorList>
    </citation>
    <scope>NUCLEOTIDE SEQUENCE [LARGE SCALE GENOMIC DNA]</scope>
    <source>
        <strain evidence="4 5">PLY_AMNH</strain>
    </source>
</reference>
<feature type="domain" description="GT23" evidence="3">
    <location>
        <begin position="1"/>
        <end position="108"/>
    </location>
</feature>
<dbReference type="PROSITE" id="PS51659">
    <property type="entry name" value="GT23"/>
    <property type="match status" value="1"/>
</dbReference>
<name>A0AAE0EZZ8_9CHLO</name>
<gene>
    <name evidence="4" type="ORF">CYMTET_45131</name>
</gene>
<accession>A0AAE0EZZ8</accession>
<keyword evidence="2" id="KW-0808">Transferase</keyword>
<dbReference type="Gene3D" id="3.40.50.11350">
    <property type="match status" value="1"/>
</dbReference>
<evidence type="ECO:0000313" key="4">
    <source>
        <dbReference type="EMBL" id="KAK3245290.1"/>
    </source>
</evidence>